<evidence type="ECO:0000313" key="2">
    <source>
        <dbReference type="Proteomes" id="UP000673434"/>
    </source>
</evidence>
<gene>
    <name evidence="1" type="ORF">J7S78_25110</name>
</gene>
<dbReference type="EMBL" id="JAGKON010000031">
    <property type="protein sequence ID" value="MBQ0603088.1"/>
    <property type="molecule type" value="Genomic_DNA"/>
</dbReference>
<dbReference type="Proteomes" id="UP000673434">
    <property type="component" value="Unassembled WGS sequence"/>
</dbReference>
<comment type="caution">
    <text evidence="1">The sequence shown here is derived from an EMBL/GenBank/DDBJ whole genome shotgun (WGS) entry which is preliminary data.</text>
</comment>
<evidence type="ECO:0000313" key="1">
    <source>
        <dbReference type="EMBL" id="MBQ0603088.1"/>
    </source>
</evidence>
<dbReference type="RefSeq" id="WP_127785593.1">
    <property type="nucleotide sequence ID" value="NZ_JAGKON010000031.1"/>
</dbReference>
<dbReference type="AlphaFoldDB" id="A0AAP2FM05"/>
<keyword evidence="2" id="KW-1185">Reference proteome</keyword>
<protein>
    <submittedName>
        <fullName evidence="1">Uncharacterized protein</fullName>
    </submittedName>
</protein>
<sequence length="144" mass="16145">MKHEKVLFVYATLIREGMAASGYYPPDSVLFDINHNKTYSLAVTVGFVYKSDVVYWNEIDITFENTSVIDQKHDGESTFNVLGSSRPNSSEIVNVASFYLKGVNLPKSGMYTAVVSLFDSDESGKKQNFIDKKECCFIVAESKK</sequence>
<organism evidence="1 2">
    <name type="scientific">Klebsiella oxytoca</name>
    <dbReference type="NCBI Taxonomy" id="571"/>
    <lineage>
        <taxon>Bacteria</taxon>
        <taxon>Pseudomonadati</taxon>
        <taxon>Pseudomonadota</taxon>
        <taxon>Gammaproteobacteria</taxon>
        <taxon>Enterobacterales</taxon>
        <taxon>Enterobacteriaceae</taxon>
        <taxon>Klebsiella/Raoultella group</taxon>
        <taxon>Klebsiella</taxon>
    </lineage>
</organism>
<accession>A0AAP2FM05</accession>
<proteinExistence type="predicted"/>
<name>A0AAP2FM05_KLEOX</name>
<reference evidence="1 2" key="1">
    <citation type="submission" date="2021-03" db="EMBL/GenBank/DDBJ databases">
        <authorList>
            <person name="Stanton E."/>
        </authorList>
    </citation>
    <scope>NUCLEOTIDE SEQUENCE [LARGE SCALE GENOMIC DNA]</scope>
    <source>
        <strain evidence="1 2">2020EL-00037</strain>
    </source>
</reference>